<dbReference type="Gene3D" id="2.60.40.10">
    <property type="entry name" value="Immunoglobulins"/>
    <property type="match status" value="10"/>
</dbReference>
<dbReference type="PANTHER" id="PTHR44170:SF45">
    <property type="entry name" value="NEURAL CELL ADHESION MOLECULE L1-LIKE PROTEIN ISOFORM X1"/>
    <property type="match status" value="1"/>
</dbReference>
<keyword evidence="9" id="KW-0677">Repeat</keyword>
<dbReference type="GeneTree" id="ENSGT00940000165371"/>
<dbReference type="InterPro" id="IPR013783">
    <property type="entry name" value="Ig-like_fold"/>
</dbReference>
<evidence type="ECO:0000256" key="9">
    <source>
        <dbReference type="ARBA" id="ARBA00022737"/>
    </source>
</evidence>
<proteinExistence type="inferred from homology"/>
<reference evidence="23" key="5">
    <citation type="submission" date="2025-09" db="UniProtKB">
        <authorList>
            <consortium name="Ensembl"/>
        </authorList>
    </citation>
    <scope>IDENTIFICATION</scope>
</reference>
<reference evidence="23" key="3">
    <citation type="submission" date="2020-05" db="EMBL/GenBank/DDBJ databases">
        <title>Electrophorus electricus (electric eel) genome, fEleEle1, primary haplotype.</title>
        <authorList>
            <person name="Myers G."/>
            <person name="Meyer A."/>
            <person name="Fedrigo O."/>
            <person name="Formenti G."/>
            <person name="Rhie A."/>
            <person name="Tracey A."/>
            <person name="Sims Y."/>
            <person name="Jarvis E.D."/>
        </authorList>
    </citation>
    <scope>NUCLEOTIDE SEQUENCE [LARGE SCALE GENOMIC DNA]</scope>
</reference>
<keyword evidence="10" id="KW-0130">Cell adhesion</keyword>
<dbReference type="InterPro" id="IPR036116">
    <property type="entry name" value="FN3_sf"/>
</dbReference>
<keyword evidence="4" id="KW-1003">Cell membrane</keyword>
<dbReference type="InterPro" id="IPR003961">
    <property type="entry name" value="FN3_dom"/>
</dbReference>
<dbReference type="OMA" id="KLMCIFG"/>
<evidence type="ECO:0000259" key="22">
    <source>
        <dbReference type="PROSITE" id="PS50853"/>
    </source>
</evidence>
<feature type="domain" description="Fibronectin type-III" evidence="22">
    <location>
        <begin position="791"/>
        <end position="893"/>
    </location>
</feature>
<dbReference type="CDD" id="cd00063">
    <property type="entry name" value="FN3"/>
    <property type="match status" value="4"/>
</dbReference>
<dbReference type="Pfam" id="PF07679">
    <property type="entry name" value="I-set"/>
    <property type="match status" value="3"/>
</dbReference>
<keyword evidence="11 20" id="KW-1133">Transmembrane helix</keyword>
<evidence type="ECO:0000256" key="14">
    <source>
        <dbReference type="ARBA" id="ARBA00023180"/>
    </source>
</evidence>
<comment type="similarity">
    <text evidence="3">Belongs to the immunoglobulin superfamily. L1/neurofascin/NgCAM family.</text>
</comment>
<feature type="domain" description="Ig-like" evidence="21">
    <location>
        <begin position="317"/>
        <end position="396"/>
    </location>
</feature>
<feature type="transmembrane region" description="Helical" evidence="20">
    <location>
        <begin position="1094"/>
        <end position="1116"/>
    </location>
</feature>
<keyword evidence="8" id="KW-0732">Signal</keyword>
<dbReference type="GO" id="GO:0005886">
    <property type="term" value="C:plasma membrane"/>
    <property type="evidence" value="ECO:0007669"/>
    <property type="project" value="UniProtKB-SubCell"/>
</dbReference>
<keyword evidence="5" id="KW-0964">Secreted</keyword>
<dbReference type="GO" id="GO:0098632">
    <property type="term" value="F:cell-cell adhesion mediator activity"/>
    <property type="evidence" value="ECO:0007669"/>
    <property type="project" value="TreeGrafter"/>
</dbReference>
<evidence type="ECO:0000256" key="2">
    <source>
        <dbReference type="ARBA" id="ARBA00004498"/>
    </source>
</evidence>
<dbReference type="GO" id="GO:0030424">
    <property type="term" value="C:axon"/>
    <property type="evidence" value="ECO:0007669"/>
    <property type="project" value="TreeGrafter"/>
</dbReference>
<evidence type="ECO:0000256" key="10">
    <source>
        <dbReference type="ARBA" id="ARBA00022889"/>
    </source>
</evidence>
<keyword evidence="13" id="KW-1015">Disulfide bond</keyword>
<evidence type="ECO:0000256" key="6">
    <source>
        <dbReference type="ARBA" id="ARBA00022530"/>
    </source>
</evidence>
<comment type="subcellular location">
    <subcellularLocation>
        <location evidence="1">Cell membrane</location>
        <topology evidence="1">Single-pass type I membrane protein</topology>
    </subcellularLocation>
    <subcellularLocation>
        <location evidence="2">Secreted</location>
        <location evidence="2">Extracellular space</location>
        <location evidence="2">Extracellular matrix</location>
    </subcellularLocation>
</comment>
<protein>
    <recommendedName>
        <fullName evidence="17">Neural cell adhesion molecule L1-like protein</fullName>
    </recommendedName>
    <alternativeName>
        <fullName evidence="18">Close homolog of L1</fullName>
    </alternativeName>
</protein>
<dbReference type="Pfam" id="PF13927">
    <property type="entry name" value="Ig_3"/>
    <property type="match status" value="2"/>
</dbReference>
<evidence type="ECO:0000256" key="3">
    <source>
        <dbReference type="ARBA" id="ARBA00008588"/>
    </source>
</evidence>
<reference evidence="24" key="2">
    <citation type="journal article" date="2017" name="Sci. Adv.">
        <title>A tail of two voltages: Proteomic comparison of the three electric organs of the electric eel.</title>
        <authorList>
            <person name="Traeger L.L."/>
            <person name="Sabat G."/>
            <person name="Barrett-Wilt G.A."/>
            <person name="Wells G.B."/>
            <person name="Sussman M.R."/>
        </authorList>
    </citation>
    <scope>NUCLEOTIDE SEQUENCE [LARGE SCALE GENOMIC DNA]</scope>
</reference>
<evidence type="ECO:0000256" key="4">
    <source>
        <dbReference type="ARBA" id="ARBA00022475"/>
    </source>
</evidence>
<feature type="domain" description="Ig-like" evidence="21">
    <location>
        <begin position="401"/>
        <end position="489"/>
    </location>
</feature>
<dbReference type="InterPro" id="IPR026966">
    <property type="entry name" value="Neurofascin/L1/NrCAM_C"/>
</dbReference>
<dbReference type="InterPro" id="IPR007110">
    <property type="entry name" value="Ig-like_dom"/>
</dbReference>
<dbReference type="SMART" id="SM00408">
    <property type="entry name" value="IGc2"/>
    <property type="match status" value="5"/>
</dbReference>
<dbReference type="InterPro" id="IPR036179">
    <property type="entry name" value="Ig-like_dom_sf"/>
</dbReference>
<dbReference type="PROSITE" id="PS50835">
    <property type="entry name" value="IG_LIKE"/>
    <property type="match status" value="6"/>
</dbReference>
<evidence type="ECO:0000256" key="19">
    <source>
        <dbReference type="SAM" id="MobiDB-lite"/>
    </source>
</evidence>
<comment type="subunit">
    <text evidence="16">May interact with L1CAM. May interact with ITGB1/ITGA1 heterodimer and ITGB1/ITGA2 heterodimer as well as with ANK3.</text>
</comment>
<feature type="domain" description="Ig-like" evidence="21">
    <location>
        <begin position="225"/>
        <end position="312"/>
    </location>
</feature>
<feature type="region of interest" description="Disordered" evidence="19">
    <location>
        <begin position="671"/>
        <end position="694"/>
    </location>
</feature>
<dbReference type="FunFam" id="2.60.40.10:FF:000367">
    <property type="entry name" value="Neural cell adhesion molecule L1-like protein"/>
    <property type="match status" value="1"/>
</dbReference>
<dbReference type="SMART" id="SM00409">
    <property type="entry name" value="IG"/>
    <property type="match status" value="6"/>
</dbReference>
<keyword evidence="14" id="KW-0325">Glycoprotein</keyword>
<dbReference type="Pfam" id="PF13882">
    <property type="entry name" value="Bravo_FIGEY"/>
    <property type="match status" value="1"/>
</dbReference>
<reference evidence="24" key="1">
    <citation type="journal article" date="2014" name="Science">
        <title>Nonhuman genetics. Genomic basis for the convergent evolution of electric organs.</title>
        <authorList>
            <person name="Gallant J.R."/>
            <person name="Traeger L.L."/>
            <person name="Volkening J.D."/>
            <person name="Moffett H."/>
            <person name="Chen P.H."/>
            <person name="Novina C.D."/>
            <person name="Phillips G.N.Jr."/>
            <person name="Anand R."/>
            <person name="Wells G.B."/>
            <person name="Pinch M."/>
            <person name="Guth R."/>
            <person name="Unguez G.A."/>
            <person name="Albert J.S."/>
            <person name="Zakon H.H."/>
            <person name="Samanta M.P."/>
            <person name="Sussman M.R."/>
        </authorList>
    </citation>
    <scope>NUCLEOTIDE SEQUENCE [LARGE SCALE GENOMIC DNA]</scope>
</reference>
<feature type="domain" description="Fibronectin type-III" evidence="22">
    <location>
        <begin position="693"/>
        <end position="786"/>
    </location>
</feature>
<dbReference type="InterPro" id="IPR003599">
    <property type="entry name" value="Ig_sub"/>
</dbReference>
<dbReference type="PANTHER" id="PTHR44170">
    <property type="entry name" value="PROTEIN SIDEKICK"/>
    <property type="match status" value="1"/>
</dbReference>
<dbReference type="FunFam" id="2.60.40.10:FF:000038">
    <property type="entry name" value="Neuronal cell adhesion molecule"/>
    <property type="match status" value="1"/>
</dbReference>
<evidence type="ECO:0000256" key="17">
    <source>
        <dbReference type="ARBA" id="ARBA00072847"/>
    </source>
</evidence>
<keyword evidence="24" id="KW-1185">Reference proteome</keyword>
<keyword evidence="7 20" id="KW-0812">Transmembrane</keyword>
<feature type="domain" description="Ig-like" evidence="21">
    <location>
        <begin position="112"/>
        <end position="196"/>
    </location>
</feature>
<dbReference type="InterPro" id="IPR003598">
    <property type="entry name" value="Ig_sub2"/>
</dbReference>
<feature type="domain" description="Fibronectin type-III" evidence="22">
    <location>
        <begin position="897"/>
        <end position="996"/>
    </location>
</feature>
<evidence type="ECO:0000313" key="23">
    <source>
        <dbReference type="Ensembl" id="ENSEEEP00000018190.2"/>
    </source>
</evidence>
<dbReference type="AlphaFoldDB" id="A0A4W4F0J2"/>
<dbReference type="Proteomes" id="UP000314983">
    <property type="component" value="Chromosome 24"/>
</dbReference>
<dbReference type="FunFam" id="2.60.40.10:FF:000418">
    <property type="entry name" value="Neural cell adhesion molecule L1-like protein"/>
    <property type="match status" value="1"/>
</dbReference>
<dbReference type="SUPFAM" id="SSF49265">
    <property type="entry name" value="Fibronectin type III"/>
    <property type="match status" value="2"/>
</dbReference>
<evidence type="ECO:0000256" key="8">
    <source>
        <dbReference type="ARBA" id="ARBA00022729"/>
    </source>
</evidence>
<evidence type="ECO:0000259" key="21">
    <source>
        <dbReference type="PROSITE" id="PS50835"/>
    </source>
</evidence>
<dbReference type="GO" id="GO:0007411">
    <property type="term" value="P:axon guidance"/>
    <property type="evidence" value="ECO:0007669"/>
    <property type="project" value="TreeGrafter"/>
</dbReference>
<dbReference type="SUPFAM" id="SSF48726">
    <property type="entry name" value="Immunoglobulin"/>
    <property type="match status" value="6"/>
</dbReference>
<dbReference type="PROSITE" id="PS50853">
    <property type="entry name" value="FN3"/>
    <property type="match status" value="4"/>
</dbReference>
<organism evidence="23 24">
    <name type="scientific">Electrophorus electricus</name>
    <name type="common">Electric eel</name>
    <name type="synonym">Gymnotus electricus</name>
    <dbReference type="NCBI Taxonomy" id="8005"/>
    <lineage>
        <taxon>Eukaryota</taxon>
        <taxon>Metazoa</taxon>
        <taxon>Chordata</taxon>
        <taxon>Craniata</taxon>
        <taxon>Vertebrata</taxon>
        <taxon>Euteleostomi</taxon>
        <taxon>Actinopterygii</taxon>
        <taxon>Neopterygii</taxon>
        <taxon>Teleostei</taxon>
        <taxon>Ostariophysi</taxon>
        <taxon>Gymnotiformes</taxon>
        <taxon>Gymnotoidei</taxon>
        <taxon>Gymnotidae</taxon>
        <taxon>Electrophorus</taxon>
    </lineage>
</organism>
<feature type="domain" description="Ig-like" evidence="21">
    <location>
        <begin position="14"/>
        <end position="107"/>
    </location>
</feature>
<feature type="domain" description="Ig-like" evidence="21">
    <location>
        <begin position="493"/>
        <end position="586"/>
    </location>
</feature>
<accession>A0A4W4F0J2</accession>
<dbReference type="FunFam" id="2.60.40.10:FF:000005">
    <property type="entry name" value="Neuronal cell adhesion molecule"/>
    <property type="match status" value="1"/>
</dbReference>
<evidence type="ECO:0000256" key="20">
    <source>
        <dbReference type="SAM" id="Phobius"/>
    </source>
</evidence>
<dbReference type="STRING" id="8005.ENSEEEP00000018190"/>
<dbReference type="FunFam" id="2.60.40.10:FF:000057">
    <property type="entry name" value="neural cell adhesion molecule L1"/>
    <property type="match status" value="1"/>
</dbReference>
<dbReference type="Pfam" id="PF00041">
    <property type="entry name" value="fn3"/>
    <property type="match status" value="4"/>
</dbReference>
<gene>
    <name evidence="23" type="primary">chl1a</name>
</gene>
<evidence type="ECO:0000256" key="13">
    <source>
        <dbReference type="ARBA" id="ARBA00023157"/>
    </source>
</evidence>
<reference evidence="23" key="4">
    <citation type="submission" date="2025-08" db="UniProtKB">
        <authorList>
            <consortium name="Ensembl"/>
        </authorList>
    </citation>
    <scope>IDENTIFICATION</scope>
</reference>
<dbReference type="SMART" id="SM00060">
    <property type="entry name" value="FN3"/>
    <property type="match status" value="4"/>
</dbReference>
<evidence type="ECO:0000256" key="18">
    <source>
        <dbReference type="ARBA" id="ARBA00082292"/>
    </source>
</evidence>
<sequence>MGAFCSALVLEQLPTIIAQPPRSLVALPFEDSFTLMCEAKGNPIPVFWWTKDGQDFNPYRESSLIKYNNSGSFVIPNTKDLAKYQGRYRCYASNKLGTAISEEADFTVPSAPKFPKEKIEPIVVNEGDSVVLECNPPKGIPPFQLYWMTIGLQHIEQNERVSMGLNGNLYFSNTVQKDSRRDYCCFASFPRIRTIVQKNAVPVVVIPCMLNSSSHANDRGLGRKPNFLVPSGDHSQTYLVKDEELELECISEGLPTPTIEWTKVGEKLPKRTNIKNYGKLLTISKVKEEDSGKYACKAKNSFGEAVHHFHVAVEEPPHWVKEPTRSQVVTIGSDVRIECRAGGRPQPVLTWRKNGQPFHSDGNTISLHRAQPNDTAVYQCEASNRHGSLLATANIMVMNYPPLILTQDYLEYATVRGKSVTMDCQVFSSPPANINWKKEDPEGLLEGERFSFSQNGSLQIHTSAMEDIGKYVCFVTNSEGTSTISAELYIKDPTRITTPPQDLKIKRGSTAELVCQAEYDQSLSRELEILWQKDGREIYFNYTDDSGYYNDEGILQIINVSHSDKGLYTCIAKTPLDQDSASARLTVLDVPDSSVQLTLSDQRDRSVRLQWVSPRDHNSPITEYIIEYEESHWEPGTWRVLLRVSGNQNSAPLSLYGHIDYQFRITAVNSIGTGPPSKPSERYKTPPAAPDRNPENVEIKGHLPHQMDITWEPLMPIEHNGPGLEYQLSYRQLGVEQSWSEQIMKRHSFVVKDTPTFVPYEVKIQARNQHGWAPEPRVLIGYSGEDLPLLAPEHVSADILNSTAVRVSWSPVPPSRLRGRLGGYSVHWWRTLSLLTSKEVPAEKKLLTLSGNRSLAVVPELKPFTEYRLTVSVFNGRGSGPSSRPLTFRTPQGVPGKPPILRATNPQGDSITLVWAPPLEANGILTGYRLHYQIINNTMNVDGLYTVNIDGPDTTQWVLHDLTKDSQYKFSLSACTLAGCGPAVSEDGGTALVSRDSVGFWLFILLSLICRAACQSRCLCSARGKQSFSEIRVTLFSVCDGIRKISEDINTSRIFHIIEGLKPAYVDNSSLFEEVFQTKGEDERAENLMSSRSWIVGIMCALALLTLAVLIACFVTRNHAGKYAVKEKEEVRIDLESHSVNEESSCEYSDNDEKPLRSSLYSLERYVKGDSSSLDSSVEEGCRFNEDGSFIGEYTSHKQRASM</sequence>
<evidence type="ECO:0000256" key="7">
    <source>
        <dbReference type="ARBA" id="ARBA00022692"/>
    </source>
</evidence>
<evidence type="ECO:0000256" key="12">
    <source>
        <dbReference type="ARBA" id="ARBA00023136"/>
    </source>
</evidence>
<name>A0A4W4F0J2_ELEEL</name>
<keyword evidence="6" id="KW-0272">Extracellular matrix</keyword>
<keyword evidence="12 20" id="KW-0472">Membrane</keyword>
<dbReference type="Ensembl" id="ENSEEET00000018391.2">
    <property type="protein sequence ID" value="ENSEEEP00000018190.2"/>
    <property type="gene ID" value="ENSEEEG00000008879.2"/>
</dbReference>
<evidence type="ECO:0000256" key="15">
    <source>
        <dbReference type="ARBA" id="ARBA00023319"/>
    </source>
</evidence>
<evidence type="ECO:0000256" key="1">
    <source>
        <dbReference type="ARBA" id="ARBA00004251"/>
    </source>
</evidence>
<evidence type="ECO:0000256" key="11">
    <source>
        <dbReference type="ARBA" id="ARBA00022989"/>
    </source>
</evidence>
<evidence type="ECO:0000313" key="24">
    <source>
        <dbReference type="Proteomes" id="UP000314983"/>
    </source>
</evidence>
<feature type="domain" description="Fibronectin type-III" evidence="22">
    <location>
        <begin position="591"/>
        <end position="688"/>
    </location>
</feature>
<dbReference type="GO" id="GO:0007420">
    <property type="term" value="P:brain development"/>
    <property type="evidence" value="ECO:0007669"/>
    <property type="project" value="TreeGrafter"/>
</dbReference>
<evidence type="ECO:0000256" key="5">
    <source>
        <dbReference type="ARBA" id="ARBA00022525"/>
    </source>
</evidence>
<keyword evidence="15" id="KW-0393">Immunoglobulin domain</keyword>
<evidence type="ECO:0000256" key="16">
    <source>
        <dbReference type="ARBA" id="ARBA00062194"/>
    </source>
</evidence>
<dbReference type="InterPro" id="IPR013098">
    <property type="entry name" value="Ig_I-set"/>
</dbReference>